<dbReference type="InterPro" id="IPR036188">
    <property type="entry name" value="FAD/NAD-bd_sf"/>
</dbReference>
<keyword evidence="4" id="KW-0560">Oxidoreductase</keyword>
<evidence type="ECO:0000256" key="5">
    <source>
        <dbReference type="ARBA" id="ARBA00023033"/>
    </source>
</evidence>
<name>A0A6G1HB36_9PEZI</name>
<sequence>MTIPYPSNPHAVIIIGAGIGGLATALSLHAAGITDIHIFEASRTLTPLGVGINIQPHAVLILRDLGLLPALDATGIRTKDLRYYNRHGNLVVHEPRGIDAGYAIPQFSIHRGELQMMLLDAVKERLGPDRVHLDHALESLSQTPETVSAKFIARSTSLPASIPSATAACLVAADGINSTVRSLFYPSEGPPRFSGRILWRGVCERPPFLTGASMLWAGHADQKFIAYPISAASTKKEPEMSLVNWIAELRVRDEEDADLTPPPADWTKTVQRESFLPRFAGWKFPGLDVEELVEATEKVFEYPMCDRSPVDKWTFGRVTLLGDAAHAMFPIGSNGASQAILDAENLAEHLSRTYKPFSFPAASVAAALLAYEMERLPVTREIVLANRRGGPDAVLQVAETRAPGGFERVEEVKGGIVGVTEVKGEKTVKEKEVIDAEIQVRDFAKGKSTAV</sequence>
<organism evidence="7 8">
    <name type="scientific">Aulographum hederae CBS 113979</name>
    <dbReference type="NCBI Taxonomy" id="1176131"/>
    <lineage>
        <taxon>Eukaryota</taxon>
        <taxon>Fungi</taxon>
        <taxon>Dikarya</taxon>
        <taxon>Ascomycota</taxon>
        <taxon>Pezizomycotina</taxon>
        <taxon>Dothideomycetes</taxon>
        <taxon>Pleosporomycetidae</taxon>
        <taxon>Aulographales</taxon>
        <taxon>Aulographaceae</taxon>
    </lineage>
</organism>
<protein>
    <submittedName>
        <fullName evidence="7">FAD/NAD(P)-binding domain-containing protein</fullName>
    </submittedName>
</protein>
<dbReference type="Proteomes" id="UP000800041">
    <property type="component" value="Unassembled WGS sequence"/>
</dbReference>
<dbReference type="SUPFAM" id="SSF54373">
    <property type="entry name" value="FAD-linked reductases, C-terminal domain"/>
    <property type="match status" value="1"/>
</dbReference>
<evidence type="ECO:0000256" key="1">
    <source>
        <dbReference type="ARBA" id="ARBA00007992"/>
    </source>
</evidence>
<dbReference type="InterPro" id="IPR002938">
    <property type="entry name" value="FAD-bd"/>
</dbReference>
<dbReference type="SUPFAM" id="SSF51905">
    <property type="entry name" value="FAD/NAD(P)-binding domain"/>
    <property type="match status" value="1"/>
</dbReference>
<evidence type="ECO:0000313" key="7">
    <source>
        <dbReference type="EMBL" id="KAF1990229.1"/>
    </source>
</evidence>
<evidence type="ECO:0000256" key="3">
    <source>
        <dbReference type="ARBA" id="ARBA00022827"/>
    </source>
</evidence>
<proteinExistence type="inferred from homology"/>
<keyword evidence="2" id="KW-0285">Flavoprotein</keyword>
<dbReference type="EMBL" id="ML977142">
    <property type="protein sequence ID" value="KAF1990229.1"/>
    <property type="molecule type" value="Genomic_DNA"/>
</dbReference>
<dbReference type="GO" id="GO:0004497">
    <property type="term" value="F:monooxygenase activity"/>
    <property type="evidence" value="ECO:0007669"/>
    <property type="project" value="UniProtKB-KW"/>
</dbReference>
<evidence type="ECO:0000313" key="8">
    <source>
        <dbReference type="Proteomes" id="UP000800041"/>
    </source>
</evidence>
<dbReference type="PANTHER" id="PTHR13789:SF268">
    <property type="entry name" value="5-METHYLPHENAZINE-1-CARBOXYLATE 1-MONOOXYGENASE"/>
    <property type="match status" value="1"/>
</dbReference>
<comment type="similarity">
    <text evidence="1">Belongs to the paxM FAD-dependent monooxygenase family.</text>
</comment>
<reference evidence="7" key="1">
    <citation type="journal article" date="2020" name="Stud. Mycol.">
        <title>101 Dothideomycetes genomes: a test case for predicting lifestyles and emergence of pathogens.</title>
        <authorList>
            <person name="Haridas S."/>
            <person name="Albert R."/>
            <person name="Binder M."/>
            <person name="Bloem J."/>
            <person name="Labutti K."/>
            <person name="Salamov A."/>
            <person name="Andreopoulos B."/>
            <person name="Baker S."/>
            <person name="Barry K."/>
            <person name="Bills G."/>
            <person name="Bluhm B."/>
            <person name="Cannon C."/>
            <person name="Castanera R."/>
            <person name="Culley D."/>
            <person name="Daum C."/>
            <person name="Ezra D."/>
            <person name="Gonzalez J."/>
            <person name="Henrissat B."/>
            <person name="Kuo A."/>
            <person name="Liang C."/>
            <person name="Lipzen A."/>
            <person name="Lutzoni F."/>
            <person name="Magnuson J."/>
            <person name="Mondo S."/>
            <person name="Nolan M."/>
            <person name="Ohm R."/>
            <person name="Pangilinan J."/>
            <person name="Park H.-J."/>
            <person name="Ramirez L."/>
            <person name="Alfaro M."/>
            <person name="Sun H."/>
            <person name="Tritt A."/>
            <person name="Yoshinaga Y."/>
            <person name="Zwiers L.-H."/>
            <person name="Turgeon B."/>
            <person name="Goodwin S."/>
            <person name="Spatafora J."/>
            <person name="Crous P."/>
            <person name="Grigoriev I."/>
        </authorList>
    </citation>
    <scope>NUCLEOTIDE SEQUENCE</scope>
    <source>
        <strain evidence="7">CBS 113979</strain>
    </source>
</reference>
<dbReference type="PANTHER" id="PTHR13789">
    <property type="entry name" value="MONOOXYGENASE"/>
    <property type="match status" value="1"/>
</dbReference>
<keyword evidence="5" id="KW-0503">Monooxygenase</keyword>
<dbReference type="Gene3D" id="3.30.9.30">
    <property type="match status" value="1"/>
</dbReference>
<dbReference type="Gene3D" id="3.50.50.60">
    <property type="entry name" value="FAD/NAD(P)-binding domain"/>
    <property type="match status" value="1"/>
</dbReference>
<feature type="domain" description="FAD-binding" evidence="6">
    <location>
        <begin position="11"/>
        <end position="383"/>
    </location>
</feature>
<evidence type="ECO:0000256" key="2">
    <source>
        <dbReference type="ARBA" id="ARBA00022630"/>
    </source>
</evidence>
<evidence type="ECO:0000259" key="6">
    <source>
        <dbReference type="Pfam" id="PF01494"/>
    </source>
</evidence>
<dbReference type="NCBIfam" id="NF005720">
    <property type="entry name" value="PRK07538.1"/>
    <property type="match status" value="1"/>
</dbReference>
<keyword evidence="8" id="KW-1185">Reference proteome</keyword>
<gene>
    <name evidence="7" type="ORF">K402DRAFT_389859</name>
</gene>
<dbReference type="AlphaFoldDB" id="A0A6G1HB36"/>
<dbReference type="GO" id="GO:0071949">
    <property type="term" value="F:FAD binding"/>
    <property type="evidence" value="ECO:0007669"/>
    <property type="project" value="InterPro"/>
</dbReference>
<keyword evidence="3" id="KW-0274">FAD</keyword>
<dbReference type="Pfam" id="PF01494">
    <property type="entry name" value="FAD_binding_3"/>
    <property type="match status" value="1"/>
</dbReference>
<dbReference type="PRINTS" id="PR00420">
    <property type="entry name" value="RNGMNOXGNASE"/>
</dbReference>
<dbReference type="InterPro" id="IPR050493">
    <property type="entry name" value="FAD-dep_Monooxygenase_BioMet"/>
</dbReference>
<dbReference type="OrthoDB" id="16820at2759"/>
<accession>A0A6G1HB36</accession>
<evidence type="ECO:0000256" key="4">
    <source>
        <dbReference type="ARBA" id="ARBA00023002"/>
    </source>
</evidence>